<dbReference type="SFLD" id="SFLDG01067">
    <property type="entry name" value="SPASM/twitch_domain_containing"/>
    <property type="match status" value="1"/>
</dbReference>
<protein>
    <submittedName>
        <fullName evidence="6">Molybdenum cofactor biosynthesis protein A</fullName>
    </submittedName>
</protein>
<dbReference type="GO" id="GO:0046872">
    <property type="term" value="F:metal ion binding"/>
    <property type="evidence" value="ECO:0007669"/>
    <property type="project" value="UniProtKB-KW"/>
</dbReference>
<proteinExistence type="predicted"/>
<evidence type="ECO:0000256" key="4">
    <source>
        <dbReference type="ARBA" id="ARBA00023014"/>
    </source>
</evidence>
<dbReference type="PANTHER" id="PTHR11228">
    <property type="entry name" value="RADICAL SAM DOMAIN PROTEIN"/>
    <property type="match status" value="1"/>
</dbReference>
<dbReference type="InterPro" id="IPR007197">
    <property type="entry name" value="rSAM"/>
</dbReference>
<evidence type="ECO:0000256" key="3">
    <source>
        <dbReference type="ARBA" id="ARBA00023004"/>
    </source>
</evidence>
<dbReference type="PROSITE" id="PS51918">
    <property type="entry name" value="RADICAL_SAM"/>
    <property type="match status" value="1"/>
</dbReference>
<dbReference type="SFLD" id="SFLDS00029">
    <property type="entry name" value="Radical_SAM"/>
    <property type="match status" value="1"/>
</dbReference>
<dbReference type="SMART" id="SM00729">
    <property type="entry name" value="Elp3"/>
    <property type="match status" value="1"/>
</dbReference>
<keyword evidence="1" id="KW-0949">S-adenosyl-L-methionine</keyword>
<keyword evidence="4" id="KW-0411">Iron-sulfur</keyword>
<gene>
    <name evidence="6" type="ORF">AMQ22_01707</name>
</gene>
<dbReference type="PANTHER" id="PTHR11228:SF7">
    <property type="entry name" value="PQQA PEPTIDE CYCLASE"/>
    <property type="match status" value="1"/>
</dbReference>
<dbReference type="Pfam" id="PF04055">
    <property type="entry name" value="Radical_SAM"/>
    <property type="match status" value="1"/>
</dbReference>
<dbReference type="CDD" id="cd01335">
    <property type="entry name" value="Radical_SAM"/>
    <property type="match status" value="1"/>
</dbReference>
<dbReference type="InterPro" id="IPR050377">
    <property type="entry name" value="Radical_SAM_PqqE_MftC-like"/>
</dbReference>
<dbReference type="InterPro" id="IPR058240">
    <property type="entry name" value="rSAM_sf"/>
</dbReference>
<dbReference type="SFLD" id="SFLDG01386">
    <property type="entry name" value="main_SPASM_domain-containing"/>
    <property type="match status" value="1"/>
</dbReference>
<reference evidence="6 7" key="1">
    <citation type="journal article" date="2016" name="ISME J.">
        <title>Chasing the elusive Euryarchaeota class WSA2: genomes reveal a uniquely fastidious methyl-reducing methanogen.</title>
        <authorList>
            <person name="Nobu M.K."/>
            <person name="Narihiro T."/>
            <person name="Kuroda K."/>
            <person name="Mei R."/>
            <person name="Liu W.T."/>
        </authorList>
    </citation>
    <scope>NUCLEOTIDE SEQUENCE [LARGE SCALE GENOMIC DNA]</scope>
    <source>
        <strain evidence="6">U1lsi0528_Bin055</strain>
    </source>
</reference>
<organism evidence="6 7">
    <name type="scientific">Candidatus Methanofastidiosum methylothiophilum</name>
    <dbReference type="NCBI Taxonomy" id="1705564"/>
    <lineage>
        <taxon>Archaea</taxon>
        <taxon>Methanobacteriati</taxon>
        <taxon>Methanobacteriota</taxon>
        <taxon>Stenosarchaea group</taxon>
        <taxon>Candidatus Methanofastidiosia</taxon>
        <taxon>Candidatus Methanofastidiosales</taxon>
        <taxon>Candidatus Methanofastidiosaceae</taxon>
        <taxon>Candidatus Methanofastidiosum</taxon>
    </lineage>
</organism>
<evidence type="ECO:0000259" key="5">
    <source>
        <dbReference type="PROSITE" id="PS51918"/>
    </source>
</evidence>
<dbReference type="InterPro" id="IPR013785">
    <property type="entry name" value="Aldolase_TIM"/>
</dbReference>
<dbReference type="Gene3D" id="3.20.20.70">
    <property type="entry name" value="Aldolase class I"/>
    <property type="match status" value="1"/>
</dbReference>
<keyword evidence="3" id="KW-0408">Iron</keyword>
<comment type="caution">
    <text evidence="6">The sequence shown here is derived from an EMBL/GenBank/DDBJ whole genome shotgun (WGS) entry which is preliminary data.</text>
</comment>
<dbReference type="Proteomes" id="UP000075398">
    <property type="component" value="Unassembled WGS sequence"/>
</dbReference>
<sequence>MIKNILLGRPFLVVFNLTRRCNSICPMCSIWKTPSKPKDELTLEEIENIFKDLKSYGIKHVFLQGGDPLLRKDILQIIELLIDLGFNPTLITNGLLLDEKIANKIAELKCNVSISLDSLDEKKYKKIRGVDKLPHLLNNIQKCSKIKDKKGMWHITSTISKINYDEVMDLFYFARKNGFKFNAYPYNYSHCHSSAYDEEMSYDDNPTIIIDAFKKLSQLSQKEGLIFDKLIYDESIKYIEGNYCAPCDAMKRSIILTEKGEIAPCLEFNPSANLKEMGIKQALKQLDYSKVKKCYIETPCFYGCTRGSGIIIRTIPEIFLFTLKNPRTITSYIRAYS</sequence>
<dbReference type="AlphaFoldDB" id="A0A150IVZ0"/>
<evidence type="ECO:0000256" key="1">
    <source>
        <dbReference type="ARBA" id="ARBA00022691"/>
    </source>
</evidence>
<evidence type="ECO:0000313" key="6">
    <source>
        <dbReference type="EMBL" id="KYC49169.1"/>
    </source>
</evidence>
<accession>A0A150IVZ0</accession>
<name>A0A150IVZ0_9EURY</name>
<dbReference type="GO" id="GO:0003824">
    <property type="term" value="F:catalytic activity"/>
    <property type="evidence" value="ECO:0007669"/>
    <property type="project" value="InterPro"/>
</dbReference>
<dbReference type="InterPro" id="IPR006638">
    <property type="entry name" value="Elp3/MiaA/NifB-like_rSAM"/>
</dbReference>
<evidence type="ECO:0000256" key="2">
    <source>
        <dbReference type="ARBA" id="ARBA00022723"/>
    </source>
</evidence>
<dbReference type="EMBL" id="LNGC01000105">
    <property type="protein sequence ID" value="KYC49169.1"/>
    <property type="molecule type" value="Genomic_DNA"/>
</dbReference>
<dbReference type="SUPFAM" id="SSF102114">
    <property type="entry name" value="Radical SAM enzymes"/>
    <property type="match status" value="1"/>
</dbReference>
<keyword evidence="2" id="KW-0479">Metal-binding</keyword>
<evidence type="ECO:0000313" key="7">
    <source>
        <dbReference type="Proteomes" id="UP000075398"/>
    </source>
</evidence>
<dbReference type="GO" id="GO:0051536">
    <property type="term" value="F:iron-sulfur cluster binding"/>
    <property type="evidence" value="ECO:0007669"/>
    <property type="project" value="UniProtKB-KW"/>
</dbReference>
<feature type="domain" description="Radical SAM core" evidence="5">
    <location>
        <begin position="7"/>
        <end position="226"/>
    </location>
</feature>